<dbReference type="PANTHER" id="PTHR13887:SF14">
    <property type="entry name" value="DISULFIDE BOND FORMATION PROTEIN D"/>
    <property type="match status" value="1"/>
</dbReference>
<protein>
    <submittedName>
        <fullName evidence="7">DsbA family protein</fullName>
    </submittedName>
</protein>
<evidence type="ECO:0000256" key="1">
    <source>
        <dbReference type="ARBA" id="ARBA00022729"/>
    </source>
</evidence>
<evidence type="ECO:0000256" key="2">
    <source>
        <dbReference type="ARBA" id="ARBA00023002"/>
    </source>
</evidence>
<dbReference type="InterPro" id="IPR013766">
    <property type="entry name" value="Thioredoxin_domain"/>
</dbReference>
<dbReference type="InterPro" id="IPR041205">
    <property type="entry name" value="ScsC_N"/>
</dbReference>
<feature type="domain" description="Thioredoxin" evidence="6">
    <location>
        <begin position="11"/>
        <end position="246"/>
    </location>
</feature>
<feature type="chain" id="PRO_5046017487" evidence="5">
    <location>
        <begin position="20"/>
        <end position="249"/>
    </location>
</feature>
<keyword evidence="3" id="KW-1015">Disulfide bond</keyword>
<evidence type="ECO:0000256" key="4">
    <source>
        <dbReference type="ARBA" id="ARBA00023284"/>
    </source>
</evidence>
<evidence type="ECO:0000256" key="3">
    <source>
        <dbReference type="ARBA" id="ARBA00023157"/>
    </source>
</evidence>
<dbReference type="PROSITE" id="PS51352">
    <property type="entry name" value="THIOREDOXIN_2"/>
    <property type="match status" value="1"/>
</dbReference>
<dbReference type="InterPro" id="IPR001853">
    <property type="entry name" value="DSBA-like_thioredoxin_dom"/>
</dbReference>
<dbReference type="Pfam" id="PF18312">
    <property type="entry name" value="ScsC_N"/>
    <property type="match status" value="1"/>
</dbReference>
<organism evidence="7 8">
    <name type="scientific">Yoonia phaeophyticola</name>
    <dbReference type="NCBI Taxonomy" id="3137369"/>
    <lineage>
        <taxon>Bacteria</taxon>
        <taxon>Pseudomonadati</taxon>
        <taxon>Pseudomonadota</taxon>
        <taxon>Alphaproteobacteria</taxon>
        <taxon>Rhodobacterales</taxon>
        <taxon>Paracoccaceae</taxon>
        <taxon>Yoonia</taxon>
    </lineage>
</organism>
<reference evidence="8" key="1">
    <citation type="submission" date="2024-04" db="EMBL/GenBank/DDBJ databases">
        <title>Phylogenomic analyses of a clade within the roseobacter group suggest taxonomic reassignments of species of the genera Aestuariivita, Citreicella, Loktanella, Nautella, Pelagibaca, Ruegeria, Thalassobius, Thiobacimonas and Tropicibacter, and the proposal o.</title>
        <authorList>
            <person name="Jeon C.O."/>
        </authorList>
    </citation>
    <scope>NUCLEOTIDE SEQUENCE [LARGE SCALE GENOMIC DNA]</scope>
    <source>
        <strain evidence="8">BS5-3</strain>
    </source>
</reference>
<keyword evidence="1 5" id="KW-0732">Signal</keyword>
<evidence type="ECO:0000259" key="6">
    <source>
        <dbReference type="PROSITE" id="PS51352"/>
    </source>
</evidence>
<dbReference type="Gene3D" id="3.40.30.10">
    <property type="entry name" value="Glutaredoxin"/>
    <property type="match status" value="1"/>
</dbReference>
<evidence type="ECO:0000313" key="8">
    <source>
        <dbReference type="Proteomes" id="UP001440612"/>
    </source>
</evidence>
<dbReference type="SUPFAM" id="SSF52833">
    <property type="entry name" value="Thioredoxin-like"/>
    <property type="match status" value="1"/>
</dbReference>
<dbReference type="RefSeq" id="WP_341365799.1">
    <property type="nucleotide sequence ID" value="NZ_CP150951.2"/>
</dbReference>
<keyword evidence="2" id="KW-0560">Oxidoreductase</keyword>
<dbReference type="Pfam" id="PF01323">
    <property type="entry name" value="DSBA"/>
    <property type="match status" value="1"/>
</dbReference>
<dbReference type="CDD" id="cd03023">
    <property type="entry name" value="DsbA_Com1_like"/>
    <property type="match status" value="1"/>
</dbReference>
<sequence length="249" mass="27226">MTIRLALPVCLALAAPAQAFDMDAMTPEERAAFQAEVRTYLLENPEVIRDAIGVLQLRERQAEILRDQQLARANADALFNDAHSFVGGNPDGDITIVEFMDYRCGYCKRAFPEVEALLGEDTNIRFVVKELPILGEPSLLASRYAVATKIVAGDAAYKDIHDTLMEFDGEITPAALTRLSEAFVLDHAAITAAMDSDEVTDVLVQNRALADQLQITGTPAFVVGDQMVRGFIPADQMLLIVADLRGQSE</sequence>
<feature type="signal peptide" evidence="5">
    <location>
        <begin position="1"/>
        <end position="19"/>
    </location>
</feature>
<keyword evidence="8" id="KW-1185">Reference proteome</keyword>
<dbReference type="InterPro" id="IPR036249">
    <property type="entry name" value="Thioredoxin-like_sf"/>
</dbReference>
<dbReference type="PANTHER" id="PTHR13887">
    <property type="entry name" value="GLUTATHIONE S-TRANSFERASE KAPPA"/>
    <property type="match status" value="1"/>
</dbReference>
<evidence type="ECO:0000313" key="7">
    <source>
        <dbReference type="EMBL" id="WZC47679.1"/>
    </source>
</evidence>
<keyword evidence="4" id="KW-0676">Redox-active center</keyword>
<dbReference type="EMBL" id="CP150951">
    <property type="protein sequence ID" value="WZC47679.1"/>
    <property type="molecule type" value="Genomic_DNA"/>
</dbReference>
<gene>
    <name evidence="7" type="ORF">AABB29_12245</name>
</gene>
<proteinExistence type="predicted"/>
<name>A0ABZ2V1B8_9RHOB</name>
<evidence type="ECO:0000256" key="5">
    <source>
        <dbReference type="SAM" id="SignalP"/>
    </source>
</evidence>
<accession>A0ABZ2V1B8</accession>
<dbReference type="Proteomes" id="UP001440612">
    <property type="component" value="Chromosome"/>
</dbReference>